<feature type="compositionally biased region" description="Basic and acidic residues" evidence="1">
    <location>
        <begin position="130"/>
        <end position="141"/>
    </location>
</feature>
<feature type="region of interest" description="Disordered" evidence="1">
    <location>
        <begin position="202"/>
        <end position="241"/>
    </location>
</feature>
<reference evidence="2" key="1">
    <citation type="submission" date="2019-10" db="EMBL/GenBank/DDBJ databases">
        <authorList>
            <consortium name="DOE Joint Genome Institute"/>
            <person name="Kuo A."/>
            <person name="Miyauchi S."/>
            <person name="Kiss E."/>
            <person name="Drula E."/>
            <person name="Kohler A."/>
            <person name="Sanchez-Garcia M."/>
            <person name="Andreopoulos B."/>
            <person name="Barry K.W."/>
            <person name="Bonito G."/>
            <person name="Buee M."/>
            <person name="Carver A."/>
            <person name="Chen C."/>
            <person name="Cichocki N."/>
            <person name="Clum A."/>
            <person name="Culley D."/>
            <person name="Crous P.W."/>
            <person name="Fauchery L."/>
            <person name="Girlanda M."/>
            <person name="Hayes R."/>
            <person name="Keri Z."/>
            <person name="LaButti K."/>
            <person name="Lipzen A."/>
            <person name="Lombard V."/>
            <person name="Magnuson J."/>
            <person name="Maillard F."/>
            <person name="Morin E."/>
            <person name="Murat C."/>
            <person name="Nolan M."/>
            <person name="Ohm R."/>
            <person name="Pangilinan J."/>
            <person name="Pereira M."/>
            <person name="Perotto S."/>
            <person name="Peter M."/>
            <person name="Riley R."/>
            <person name="Sitrit Y."/>
            <person name="Stielow B."/>
            <person name="Szollosi G."/>
            <person name="Zifcakova L."/>
            <person name="Stursova M."/>
            <person name="Spatafora J.W."/>
            <person name="Tedersoo L."/>
            <person name="Vaario L.-M."/>
            <person name="Yamada A."/>
            <person name="Yan M."/>
            <person name="Wang P."/>
            <person name="Xu J."/>
            <person name="Bruns T."/>
            <person name="Baldrian P."/>
            <person name="Vilgalys R."/>
            <person name="Henrissat B."/>
            <person name="Grigoriev I.V."/>
            <person name="Hibbett D."/>
            <person name="Nagy L.G."/>
            <person name="Martin F.M."/>
        </authorList>
    </citation>
    <scope>NUCLEOTIDE SEQUENCE</scope>
    <source>
        <strain evidence="2">Prilba</strain>
    </source>
</reference>
<feature type="compositionally biased region" description="Polar residues" evidence="1">
    <location>
        <begin position="10"/>
        <end position="39"/>
    </location>
</feature>
<feature type="compositionally biased region" description="Polar residues" evidence="1">
    <location>
        <begin position="144"/>
        <end position="166"/>
    </location>
</feature>
<organism evidence="2 3">
    <name type="scientific">Russula ochroleuca</name>
    <dbReference type="NCBI Taxonomy" id="152965"/>
    <lineage>
        <taxon>Eukaryota</taxon>
        <taxon>Fungi</taxon>
        <taxon>Dikarya</taxon>
        <taxon>Basidiomycota</taxon>
        <taxon>Agaricomycotina</taxon>
        <taxon>Agaricomycetes</taxon>
        <taxon>Russulales</taxon>
        <taxon>Russulaceae</taxon>
        <taxon>Russula</taxon>
    </lineage>
</organism>
<feature type="region of interest" description="Disordered" evidence="1">
    <location>
        <begin position="129"/>
        <end position="186"/>
    </location>
</feature>
<evidence type="ECO:0000313" key="2">
    <source>
        <dbReference type="EMBL" id="KAF8476409.1"/>
    </source>
</evidence>
<evidence type="ECO:0000313" key="3">
    <source>
        <dbReference type="Proteomes" id="UP000759537"/>
    </source>
</evidence>
<feature type="region of interest" description="Disordered" evidence="1">
    <location>
        <begin position="1"/>
        <end position="93"/>
    </location>
</feature>
<dbReference type="Proteomes" id="UP000759537">
    <property type="component" value="Unassembled WGS sequence"/>
</dbReference>
<reference evidence="2" key="2">
    <citation type="journal article" date="2020" name="Nat. Commun.">
        <title>Large-scale genome sequencing of mycorrhizal fungi provides insights into the early evolution of symbiotic traits.</title>
        <authorList>
            <person name="Miyauchi S."/>
            <person name="Kiss E."/>
            <person name="Kuo A."/>
            <person name="Drula E."/>
            <person name="Kohler A."/>
            <person name="Sanchez-Garcia M."/>
            <person name="Morin E."/>
            <person name="Andreopoulos B."/>
            <person name="Barry K.W."/>
            <person name="Bonito G."/>
            <person name="Buee M."/>
            <person name="Carver A."/>
            <person name="Chen C."/>
            <person name="Cichocki N."/>
            <person name="Clum A."/>
            <person name="Culley D."/>
            <person name="Crous P.W."/>
            <person name="Fauchery L."/>
            <person name="Girlanda M."/>
            <person name="Hayes R.D."/>
            <person name="Keri Z."/>
            <person name="LaButti K."/>
            <person name="Lipzen A."/>
            <person name="Lombard V."/>
            <person name="Magnuson J."/>
            <person name="Maillard F."/>
            <person name="Murat C."/>
            <person name="Nolan M."/>
            <person name="Ohm R.A."/>
            <person name="Pangilinan J."/>
            <person name="Pereira M.F."/>
            <person name="Perotto S."/>
            <person name="Peter M."/>
            <person name="Pfister S."/>
            <person name="Riley R."/>
            <person name="Sitrit Y."/>
            <person name="Stielow J.B."/>
            <person name="Szollosi G."/>
            <person name="Zifcakova L."/>
            <person name="Stursova M."/>
            <person name="Spatafora J.W."/>
            <person name="Tedersoo L."/>
            <person name="Vaario L.M."/>
            <person name="Yamada A."/>
            <person name="Yan M."/>
            <person name="Wang P."/>
            <person name="Xu J."/>
            <person name="Bruns T."/>
            <person name="Baldrian P."/>
            <person name="Vilgalys R."/>
            <person name="Dunand C."/>
            <person name="Henrissat B."/>
            <person name="Grigoriev I.V."/>
            <person name="Hibbett D."/>
            <person name="Nagy L.G."/>
            <person name="Martin F.M."/>
        </authorList>
    </citation>
    <scope>NUCLEOTIDE SEQUENCE</scope>
    <source>
        <strain evidence="2">Prilba</strain>
    </source>
</reference>
<name>A0A9P5T5A0_9AGAM</name>
<dbReference type="AlphaFoldDB" id="A0A9P5T5A0"/>
<dbReference type="EMBL" id="WHVB01000015">
    <property type="protein sequence ID" value="KAF8476409.1"/>
    <property type="molecule type" value="Genomic_DNA"/>
</dbReference>
<accession>A0A9P5T5A0</accession>
<feature type="compositionally biased region" description="Basic and acidic residues" evidence="1">
    <location>
        <begin position="70"/>
        <end position="85"/>
    </location>
</feature>
<comment type="caution">
    <text evidence="2">The sequence shown here is derived from an EMBL/GenBank/DDBJ whole genome shotgun (WGS) entry which is preliminary data.</text>
</comment>
<protein>
    <submittedName>
        <fullName evidence="2">Uncharacterized protein</fullName>
    </submittedName>
</protein>
<evidence type="ECO:0000256" key="1">
    <source>
        <dbReference type="SAM" id="MobiDB-lite"/>
    </source>
</evidence>
<keyword evidence="3" id="KW-1185">Reference proteome</keyword>
<feature type="compositionally biased region" description="Low complexity" evidence="1">
    <location>
        <begin position="215"/>
        <end position="241"/>
    </location>
</feature>
<dbReference type="OrthoDB" id="3264341at2759"/>
<proteinExistence type="predicted"/>
<sequence>MTRSARHSETTISMIDSSNASLNDRGGSCTQRGSASSRRQVVAQGRGEQKSNSGAGTASPRLMPSTGSLVDEKSALPLSERENRLRPSGSSSTMSRFVDRIEASVYSLSSLRTIPSSWRSTLPRAHRTYSKIERGHDRGDSDSDIPSLTHQFAGASSQHTSSGNLWNNSVRRRRNDKRSTRSQNNVFHTSLPDILARFSHAMSNSTNGHHDPGASSSGSLGTRQSSYIPFPSTSEESSYPSPYSADAVAMFQAPLNKGDALYFDSHVKHRGILENHIQVVFAEAADSTSTSTSVSTTSARAAPKPRGLIVPLKRRIRALASSLKTSTRCKFPTIFHRDRHSPRPVSDDNDPVEYDIPCLAYITCLW</sequence>
<gene>
    <name evidence="2" type="ORF">DFH94DRAFT_110786</name>
</gene>